<accession>A0ABT3QCE7</accession>
<keyword evidence="3" id="KW-1185">Reference proteome</keyword>
<feature type="transmembrane region" description="Helical" evidence="1">
    <location>
        <begin position="7"/>
        <end position="31"/>
    </location>
</feature>
<protein>
    <submittedName>
        <fullName evidence="2">Uncharacterized protein</fullName>
    </submittedName>
</protein>
<reference evidence="2 3" key="1">
    <citation type="submission" date="2022-11" db="EMBL/GenBank/DDBJ databases">
        <title>Genome sequencing of Acetobacter type strain.</title>
        <authorList>
            <person name="Heo J."/>
            <person name="Lee D."/>
            <person name="Han B.-H."/>
            <person name="Hong S.-B."/>
            <person name="Kwon S.-W."/>
        </authorList>
    </citation>
    <scope>NUCLEOTIDE SEQUENCE [LARGE SCALE GENOMIC DNA]</scope>
    <source>
        <strain evidence="2 3">KACC 21253</strain>
    </source>
</reference>
<gene>
    <name evidence="2" type="ORF">OQ497_03175</name>
</gene>
<keyword evidence="1" id="KW-0472">Membrane</keyword>
<organism evidence="2 3">
    <name type="scientific">Acetobacter thailandicus</name>
    <dbReference type="NCBI Taxonomy" id="1502842"/>
    <lineage>
        <taxon>Bacteria</taxon>
        <taxon>Pseudomonadati</taxon>
        <taxon>Pseudomonadota</taxon>
        <taxon>Alphaproteobacteria</taxon>
        <taxon>Acetobacterales</taxon>
        <taxon>Acetobacteraceae</taxon>
        <taxon>Acetobacter</taxon>
    </lineage>
</organism>
<proteinExistence type="predicted"/>
<feature type="transmembrane region" description="Helical" evidence="1">
    <location>
        <begin position="43"/>
        <end position="63"/>
    </location>
</feature>
<evidence type="ECO:0000256" key="1">
    <source>
        <dbReference type="SAM" id="Phobius"/>
    </source>
</evidence>
<dbReference type="EMBL" id="JAPIUZ010000001">
    <property type="protein sequence ID" value="MCX2562974.1"/>
    <property type="molecule type" value="Genomic_DNA"/>
</dbReference>
<sequence>MREYTIRLYWIAACLVGGFTILCVSGWFLVIDGSAYDSILVTTLRWLPVLTGAFLVFFGFYLIRKPIPESPEEFFYDPDPGDQ</sequence>
<evidence type="ECO:0000313" key="2">
    <source>
        <dbReference type="EMBL" id="MCX2562974.1"/>
    </source>
</evidence>
<keyword evidence="1" id="KW-0812">Transmembrane</keyword>
<dbReference type="Proteomes" id="UP001301152">
    <property type="component" value="Unassembled WGS sequence"/>
</dbReference>
<evidence type="ECO:0000313" key="3">
    <source>
        <dbReference type="Proteomes" id="UP001301152"/>
    </source>
</evidence>
<comment type="caution">
    <text evidence="2">The sequence shown here is derived from an EMBL/GenBank/DDBJ whole genome shotgun (WGS) entry which is preliminary data.</text>
</comment>
<dbReference type="RefSeq" id="WP_173559947.1">
    <property type="nucleotide sequence ID" value="NZ_JAPIUZ010000001.1"/>
</dbReference>
<name>A0ABT3QCE7_9PROT</name>
<keyword evidence="1" id="KW-1133">Transmembrane helix</keyword>